<proteinExistence type="predicted"/>
<evidence type="ECO:0000313" key="2">
    <source>
        <dbReference type="Proteomes" id="UP000249061"/>
    </source>
</evidence>
<accession>A0A2W5W299</accession>
<evidence type="ECO:0008006" key="3">
    <source>
        <dbReference type="Google" id="ProtNLM"/>
    </source>
</evidence>
<comment type="caution">
    <text evidence="1">The sequence shown here is derived from an EMBL/GenBank/DDBJ whole genome shotgun (WGS) entry which is preliminary data.</text>
</comment>
<protein>
    <recommendedName>
        <fullName evidence="3">DZANK-type domain-containing protein</fullName>
    </recommendedName>
</protein>
<dbReference type="EMBL" id="QFQP01000002">
    <property type="protein sequence ID" value="PZR17261.1"/>
    <property type="molecule type" value="Genomic_DNA"/>
</dbReference>
<organism evidence="1 2">
    <name type="scientific">Archangium gephyra</name>
    <dbReference type="NCBI Taxonomy" id="48"/>
    <lineage>
        <taxon>Bacteria</taxon>
        <taxon>Pseudomonadati</taxon>
        <taxon>Myxococcota</taxon>
        <taxon>Myxococcia</taxon>
        <taxon>Myxococcales</taxon>
        <taxon>Cystobacterineae</taxon>
        <taxon>Archangiaceae</taxon>
        <taxon>Archangium</taxon>
    </lineage>
</organism>
<dbReference type="Proteomes" id="UP000249061">
    <property type="component" value="Unassembled WGS sequence"/>
</dbReference>
<sequence>MICPVCEHQQDFGLECDVCGKVLGGLDGLGPPPVREERVEGLEATLSAEVGDIAVERMGDLELSRFANVDVAVQAIPDVEQNRAAPVGNVAVERVADLTVDRVPDDGLRTALPEGPLTCRYCRHQQAAGTLCDRCGMKLPTVIIVPQVVGGKLLDAEDVKVRCRACGAPATAGKKCTDCGHDVPYPDA</sequence>
<dbReference type="AlphaFoldDB" id="A0A2W5W299"/>
<name>A0A2W5W299_9BACT</name>
<reference evidence="1 2" key="1">
    <citation type="submission" date="2017-08" db="EMBL/GenBank/DDBJ databases">
        <title>Infants hospitalized years apart are colonized by the same room-sourced microbial strains.</title>
        <authorList>
            <person name="Brooks B."/>
            <person name="Olm M.R."/>
            <person name="Firek B.A."/>
            <person name="Baker R."/>
            <person name="Thomas B.C."/>
            <person name="Morowitz M.J."/>
            <person name="Banfield J.F."/>
        </authorList>
    </citation>
    <scope>NUCLEOTIDE SEQUENCE [LARGE SCALE GENOMIC DNA]</scope>
    <source>
        <strain evidence="1">S2_003_000_R2_14</strain>
    </source>
</reference>
<gene>
    <name evidence="1" type="ORF">DI536_02745</name>
</gene>
<evidence type="ECO:0000313" key="1">
    <source>
        <dbReference type="EMBL" id="PZR17261.1"/>
    </source>
</evidence>